<organism evidence="2 3">
    <name type="scientific">Elsinoe australis</name>
    <dbReference type="NCBI Taxonomy" id="40998"/>
    <lineage>
        <taxon>Eukaryota</taxon>
        <taxon>Fungi</taxon>
        <taxon>Dikarya</taxon>
        <taxon>Ascomycota</taxon>
        <taxon>Pezizomycotina</taxon>
        <taxon>Dothideomycetes</taxon>
        <taxon>Dothideomycetidae</taxon>
        <taxon>Myriangiales</taxon>
        <taxon>Elsinoaceae</taxon>
        <taxon>Elsinoe</taxon>
    </lineage>
</organism>
<feature type="region of interest" description="Disordered" evidence="1">
    <location>
        <begin position="1"/>
        <end position="76"/>
    </location>
</feature>
<dbReference type="EMBL" id="NHZQ01000060">
    <property type="protein sequence ID" value="PSK56727.1"/>
    <property type="molecule type" value="Genomic_DNA"/>
</dbReference>
<sequence length="122" mass="12714">MAPVKTPPGSKLSPKTKPSPKFKSHPENKSPSKPKTATSDITQGTTDTTLADGVANTIASTTPAIPTPHPATLPNIDPATGIPILVDETTDWEALLTRVQSLMSQLIGALEDDTPARHTGPS</sequence>
<accession>A0A2P8A8E5</accession>
<dbReference type="AlphaFoldDB" id="A0A2P8A8E5"/>
<reference evidence="2 3" key="1">
    <citation type="submission" date="2017-05" db="EMBL/GenBank/DDBJ databases">
        <title>Draft genome sequence of Elsinoe australis.</title>
        <authorList>
            <person name="Cheng Q."/>
        </authorList>
    </citation>
    <scope>NUCLEOTIDE SEQUENCE [LARGE SCALE GENOMIC DNA]</scope>
    <source>
        <strain evidence="2 3">NL1</strain>
    </source>
</reference>
<keyword evidence="3" id="KW-1185">Reference proteome</keyword>
<name>A0A2P8A8E5_9PEZI</name>
<dbReference type="Proteomes" id="UP000243723">
    <property type="component" value="Unassembled WGS sequence"/>
</dbReference>
<feature type="compositionally biased region" description="Low complexity" evidence="1">
    <location>
        <begin position="7"/>
        <end position="17"/>
    </location>
</feature>
<protein>
    <submittedName>
        <fullName evidence="2">Uncharacterized protein</fullName>
    </submittedName>
</protein>
<gene>
    <name evidence="2" type="ORF">B9Z65_6351</name>
</gene>
<evidence type="ECO:0000313" key="2">
    <source>
        <dbReference type="EMBL" id="PSK56727.1"/>
    </source>
</evidence>
<evidence type="ECO:0000313" key="3">
    <source>
        <dbReference type="Proteomes" id="UP000243723"/>
    </source>
</evidence>
<comment type="caution">
    <text evidence="2">The sequence shown here is derived from an EMBL/GenBank/DDBJ whole genome shotgun (WGS) entry which is preliminary data.</text>
</comment>
<feature type="compositionally biased region" description="Low complexity" evidence="1">
    <location>
        <begin position="36"/>
        <end position="64"/>
    </location>
</feature>
<evidence type="ECO:0000256" key="1">
    <source>
        <dbReference type="SAM" id="MobiDB-lite"/>
    </source>
</evidence>
<proteinExistence type="predicted"/>